<dbReference type="PANTHER" id="PTHR43347:SF3">
    <property type="entry name" value="ACYL-COA SYNTHETASE SHORT-CHAIN FAMILY MEMBER 3, MITOCHONDRIAL"/>
    <property type="match status" value="1"/>
</dbReference>
<dbReference type="InterPro" id="IPR025110">
    <property type="entry name" value="AMP-bd_C"/>
</dbReference>
<dbReference type="SUPFAM" id="SSF56801">
    <property type="entry name" value="Acetyl-CoA synthetase-like"/>
    <property type="match status" value="1"/>
</dbReference>
<evidence type="ECO:0000259" key="2">
    <source>
        <dbReference type="Pfam" id="PF00501"/>
    </source>
</evidence>
<reference evidence="6" key="1">
    <citation type="journal article" date="2019" name="Int. J. Syst. Evol. Microbiol.">
        <title>The Global Catalogue of Microorganisms (GCM) 10K type strain sequencing project: providing services to taxonomists for standard genome sequencing and annotation.</title>
        <authorList>
            <consortium name="The Broad Institute Genomics Platform"/>
            <consortium name="The Broad Institute Genome Sequencing Center for Infectious Disease"/>
            <person name="Wu L."/>
            <person name="Ma J."/>
        </authorList>
    </citation>
    <scope>NUCLEOTIDE SEQUENCE [LARGE SCALE GENOMIC DNA]</scope>
    <source>
        <strain evidence="6">JCM 16227</strain>
    </source>
</reference>
<name>A0ABP5U364_9ACTN</name>
<comment type="similarity">
    <text evidence="1">Belongs to the ATP-dependent AMP-binding enzyme family.</text>
</comment>
<evidence type="ECO:0000313" key="6">
    <source>
        <dbReference type="Proteomes" id="UP001501170"/>
    </source>
</evidence>
<comment type="caution">
    <text evidence="5">The sequence shown here is derived from an EMBL/GenBank/DDBJ whole genome shotgun (WGS) entry which is preliminary data.</text>
</comment>
<dbReference type="InterPro" id="IPR020845">
    <property type="entry name" value="AMP-binding_CS"/>
</dbReference>
<evidence type="ECO:0000256" key="1">
    <source>
        <dbReference type="ARBA" id="ARBA00006432"/>
    </source>
</evidence>
<dbReference type="InterPro" id="IPR042099">
    <property type="entry name" value="ANL_N_sf"/>
</dbReference>
<dbReference type="Pfam" id="PF16177">
    <property type="entry name" value="ACAS_N"/>
    <property type="match status" value="1"/>
</dbReference>
<feature type="domain" description="Acetyl-coenzyme A synthetase N-terminal" evidence="4">
    <location>
        <begin position="15"/>
        <end position="69"/>
    </location>
</feature>
<dbReference type="Gene3D" id="3.30.300.30">
    <property type="match status" value="1"/>
</dbReference>
<dbReference type="PANTHER" id="PTHR43347">
    <property type="entry name" value="ACYL-COA SYNTHETASE"/>
    <property type="match status" value="1"/>
</dbReference>
<dbReference type="InterPro" id="IPR045851">
    <property type="entry name" value="AMP-bd_C_sf"/>
</dbReference>
<protein>
    <submittedName>
        <fullName evidence="5">Propionyl-CoA synthetase</fullName>
    </submittedName>
</protein>
<dbReference type="RefSeq" id="WP_006896792.1">
    <property type="nucleotide sequence ID" value="NZ_BAAARB010000002.1"/>
</dbReference>
<gene>
    <name evidence="5" type="ORF">GCM10009855_03500</name>
</gene>
<dbReference type="InterPro" id="IPR000873">
    <property type="entry name" value="AMP-dep_synth/lig_dom"/>
</dbReference>
<sequence length="656" mass="70390">MTDNRPSQGNEPDRYTRAAADAAHDLGQFWLSAARDIDWENRPRDPFHERTDGTADWFPGASINTAYNALDRHVAAGNGDRAALVYVSPLTGREETITYAHLLDDVRRAAGALSRLGVGVGDRVLVYLPMIPEAVVTMLACARLGAVHAVVFGGFGSAELAVRIDDARPTVIVTATGGLEPGRTVPYLPLLDAALEEAGHCPRHVIVVDRPEVPPPPDRVVVWPADEWAEHDWGELLASAGPVDPVPVPSAAPLYILYTSGTTGLPKGVVRDNGGHAVAMAWCMRHVYGVEPGDVVFAASDIGWVVGHSFIVYGPLIVGATTVLFEGKPVGTPDAGAFWDIVERYRVNVLLTAPTAMRAVRREDPNGTMLAERDLSSLRGLFLAGERLDPDTQRWLGEVQSSPVINNWWQTETGWPVISNFLGLTYYEPRPGSSTKPVPGFTVEILGPDGDPVPQGREGAVCLRLPLPPGALIGIWGDEGRLAQTYLTEHPGFYSSGDGGCIDADGYVYILGRTDDVMNVAGHRMSSGQIEAAISEHPGVAECAVVGVRDELKGQRPHAILVPAIDYTDRTGELQSDVATLVRNRVGPIASLGGVHVVGALPKTRSGKIVRRCLRQLLDGADPDVPPTIENPAVVADLVRILDTRRANDPARRGNT</sequence>
<dbReference type="EMBL" id="BAAARB010000002">
    <property type="protein sequence ID" value="GAA2367576.1"/>
    <property type="molecule type" value="Genomic_DNA"/>
</dbReference>
<dbReference type="Pfam" id="PF00501">
    <property type="entry name" value="AMP-binding"/>
    <property type="match status" value="1"/>
</dbReference>
<dbReference type="InterPro" id="IPR032387">
    <property type="entry name" value="ACAS_N"/>
</dbReference>
<evidence type="ECO:0000313" key="5">
    <source>
        <dbReference type="EMBL" id="GAA2367576.1"/>
    </source>
</evidence>
<dbReference type="Gene3D" id="3.40.50.12780">
    <property type="entry name" value="N-terminal domain of ligase-like"/>
    <property type="match status" value="1"/>
</dbReference>
<feature type="domain" description="AMP-binding enzyme C-terminal" evidence="3">
    <location>
        <begin position="529"/>
        <end position="608"/>
    </location>
</feature>
<feature type="domain" description="AMP-dependent synthetase/ligase" evidence="2">
    <location>
        <begin position="73"/>
        <end position="465"/>
    </location>
</feature>
<evidence type="ECO:0000259" key="4">
    <source>
        <dbReference type="Pfam" id="PF16177"/>
    </source>
</evidence>
<organism evidence="5 6">
    <name type="scientific">Gordonia cholesterolivorans</name>
    <dbReference type="NCBI Taxonomy" id="559625"/>
    <lineage>
        <taxon>Bacteria</taxon>
        <taxon>Bacillati</taxon>
        <taxon>Actinomycetota</taxon>
        <taxon>Actinomycetes</taxon>
        <taxon>Mycobacteriales</taxon>
        <taxon>Gordoniaceae</taxon>
        <taxon>Gordonia</taxon>
    </lineage>
</organism>
<accession>A0ABP5U364</accession>
<dbReference type="Pfam" id="PF13193">
    <property type="entry name" value="AMP-binding_C"/>
    <property type="match status" value="1"/>
</dbReference>
<dbReference type="PROSITE" id="PS00455">
    <property type="entry name" value="AMP_BINDING"/>
    <property type="match status" value="1"/>
</dbReference>
<proteinExistence type="inferred from homology"/>
<dbReference type="Proteomes" id="UP001501170">
    <property type="component" value="Unassembled WGS sequence"/>
</dbReference>
<evidence type="ECO:0000259" key="3">
    <source>
        <dbReference type="Pfam" id="PF13193"/>
    </source>
</evidence>
<keyword evidence="6" id="KW-1185">Reference proteome</keyword>